<evidence type="ECO:0000313" key="3">
    <source>
        <dbReference type="Proteomes" id="UP000308549"/>
    </source>
</evidence>
<comment type="caution">
    <text evidence="2">The sequence shown here is derived from an EMBL/GenBank/DDBJ whole genome shotgun (WGS) entry which is preliminary data.</text>
</comment>
<dbReference type="PANTHER" id="PTHR37540">
    <property type="entry name" value="TRANSCRIPTION FACTOR (ACR-2), PUTATIVE-RELATED-RELATED"/>
    <property type="match status" value="1"/>
</dbReference>
<dbReference type="EMBL" id="NAJL01000017">
    <property type="protein sequence ID" value="TKA28737.1"/>
    <property type="molecule type" value="Genomic_DNA"/>
</dbReference>
<dbReference type="InterPro" id="IPR021858">
    <property type="entry name" value="Fun_TF"/>
</dbReference>
<feature type="compositionally biased region" description="Polar residues" evidence="1">
    <location>
        <begin position="33"/>
        <end position="44"/>
    </location>
</feature>
<keyword evidence="3" id="KW-1185">Reference proteome</keyword>
<protein>
    <submittedName>
        <fullName evidence="2">Uncharacterized protein</fullName>
    </submittedName>
</protein>
<name>A0A4U0U1Q2_9PEZI</name>
<dbReference type="Proteomes" id="UP000308549">
    <property type="component" value="Unassembled WGS sequence"/>
</dbReference>
<feature type="compositionally biased region" description="Basic and acidic residues" evidence="1">
    <location>
        <begin position="9"/>
        <end position="29"/>
    </location>
</feature>
<evidence type="ECO:0000313" key="2">
    <source>
        <dbReference type="EMBL" id="TKA28737.1"/>
    </source>
</evidence>
<organism evidence="2 3">
    <name type="scientific">Salinomyces thailandicus</name>
    <dbReference type="NCBI Taxonomy" id="706561"/>
    <lineage>
        <taxon>Eukaryota</taxon>
        <taxon>Fungi</taxon>
        <taxon>Dikarya</taxon>
        <taxon>Ascomycota</taxon>
        <taxon>Pezizomycotina</taxon>
        <taxon>Dothideomycetes</taxon>
        <taxon>Dothideomycetidae</taxon>
        <taxon>Mycosphaerellales</taxon>
        <taxon>Teratosphaeriaceae</taxon>
        <taxon>Salinomyces</taxon>
    </lineage>
</organism>
<dbReference type="AlphaFoldDB" id="A0A4U0U1Q2"/>
<dbReference type="PANTHER" id="PTHR37540:SF5">
    <property type="entry name" value="TRANSCRIPTION FACTOR DOMAIN-CONTAINING PROTEIN"/>
    <property type="match status" value="1"/>
</dbReference>
<reference evidence="2 3" key="1">
    <citation type="submission" date="2017-03" db="EMBL/GenBank/DDBJ databases">
        <title>Genomes of endolithic fungi from Antarctica.</title>
        <authorList>
            <person name="Coleine C."/>
            <person name="Masonjones S."/>
            <person name="Stajich J.E."/>
        </authorList>
    </citation>
    <scope>NUCLEOTIDE SEQUENCE [LARGE SCALE GENOMIC DNA]</scope>
    <source>
        <strain evidence="2 3">CCFEE 6315</strain>
    </source>
</reference>
<sequence>MVWTPAEPGRAEQTEAADFRVDSPLDTRHAQPLSKQQVVPTLQRNDSHGHPQSGYATDSRGSISERQQHAMLSNGATKRKDSFASVKFIFVKHPGEPKDPDELREKRQHVMHYYLDNERHNPASTDTRVNGRATSSRRFGSKAMGRHWVPVLLQGRHTFLSTICISSAHDDIMSRAAQPPDSRYKHESVERMRVRQEVTSMINEAMQDQHLQTTDATLMAVLQLLNSEIMGCDDGIMRVHQKGLHAMIQLRGGLAALGVSGQLAAITTCTEYMIAALRETMPHADFVSFALSQNTSIPRDGRLIPESPLFCREAGYVTLKRIISPESNIGRLLDEGRRLTNAFVTCHGKNTRVSKISQQGNSMDRESDRVLQRAANEIFAMQPGTNLKFRSTREQYTYEAIRLTSRLYAHALARRIAFSEAAAQLSSTESDGSQASSTALHVKIHRALMRTDITDCWGHMSGVLFWIALVAGASANPMAPSYRDGFANAAATEEGEEARKWLAAITIRCSIVLGFEFGSSIMETLKRMIGIQQVLGHVAMPEQAEAAGFVEVPRRYGPGLPPRGDDVQRGFADFAYDFLTA</sequence>
<dbReference type="OrthoDB" id="4159781at2759"/>
<dbReference type="Pfam" id="PF11951">
    <property type="entry name" value="Fungal_trans_2"/>
    <property type="match status" value="1"/>
</dbReference>
<feature type="compositionally biased region" description="Polar residues" evidence="1">
    <location>
        <begin position="54"/>
        <end position="63"/>
    </location>
</feature>
<evidence type="ECO:0000256" key="1">
    <source>
        <dbReference type="SAM" id="MobiDB-lite"/>
    </source>
</evidence>
<accession>A0A4U0U1Q2</accession>
<gene>
    <name evidence="2" type="ORF">B0A50_03065</name>
</gene>
<feature type="region of interest" description="Disordered" evidence="1">
    <location>
        <begin position="1"/>
        <end position="63"/>
    </location>
</feature>
<proteinExistence type="predicted"/>